<dbReference type="InterPro" id="IPR025366">
    <property type="entry name" value="DUF4270"/>
</dbReference>
<dbReference type="Pfam" id="PF14092">
    <property type="entry name" value="DUF4270"/>
    <property type="match status" value="1"/>
</dbReference>
<gene>
    <name evidence="2" type="ORF">BXP70_05580</name>
</gene>
<evidence type="ECO:0000256" key="1">
    <source>
        <dbReference type="SAM" id="SignalP"/>
    </source>
</evidence>
<keyword evidence="1" id="KW-0732">Signal</keyword>
<protein>
    <recommendedName>
        <fullName evidence="4">DUF4270 domain-containing protein</fullName>
    </recommendedName>
</protein>
<reference evidence="2 3" key="1">
    <citation type="submission" date="2017-01" db="EMBL/GenBank/DDBJ databases">
        <title>A new Hymenobacter.</title>
        <authorList>
            <person name="Liang Y."/>
            <person name="Feng F."/>
        </authorList>
    </citation>
    <scope>NUCLEOTIDE SEQUENCE [LARGE SCALE GENOMIC DNA]</scope>
    <source>
        <strain evidence="2">MIMBbqt21</strain>
    </source>
</reference>
<dbReference type="AlphaFoldDB" id="A0A243WIU9"/>
<dbReference type="OrthoDB" id="1092930at2"/>
<organism evidence="2 3">
    <name type="scientific">Hymenobacter crusticola</name>
    <dbReference type="NCBI Taxonomy" id="1770526"/>
    <lineage>
        <taxon>Bacteria</taxon>
        <taxon>Pseudomonadati</taxon>
        <taxon>Bacteroidota</taxon>
        <taxon>Cytophagia</taxon>
        <taxon>Cytophagales</taxon>
        <taxon>Hymenobacteraceae</taxon>
        <taxon>Hymenobacter</taxon>
    </lineage>
</organism>
<sequence length="454" mass="49406">MQHNSNSFFRSLCAVGSLLLAALTTSCADESAIGNDLPVTTDKVGITYIDTFTVRTSTVQLDSIPSSTSSTLMVGRYVDSRLGTVEARGFTQLGLGNNPIPSTTTSYDSLVLTLRTDTYRYGDTTRTQHLLVQRLQEDFVNKTYYTLDALRYDATPLGQVGATQAQEYTFRARPGARTLRIRLNDNLGRELYQLARSGALTSDTDLQTRFKGLVLSPGASDDAALLRYLVNDASSSLSLYYHEAAAASDPIVYAFPLTTGSRHFYRLRANRSATLLAPLTRPYQALSSNVTAAETYVQAGLGLYTRVDVPYINNLKELGGSLAIISAELTMEGVQGTESRYLAPPNTLAITLTDPSNRRGAAVTLLDGRTTITGTYPPPPPANPVIISPRTGLEVISYTFQLTTYLQAVLNRSITNTGILLNPTSVDEVSRVVLGAQNSSSNPLRFRVYYARVQ</sequence>
<evidence type="ECO:0000313" key="2">
    <source>
        <dbReference type="EMBL" id="OUJ75483.1"/>
    </source>
</evidence>
<accession>A0A243WIU9</accession>
<evidence type="ECO:0000313" key="3">
    <source>
        <dbReference type="Proteomes" id="UP000194873"/>
    </source>
</evidence>
<dbReference type="EMBL" id="MTSE01000002">
    <property type="protein sequence ID" value="OUJ75483.1"/>
    <property type="molecule type" value="Genomic_DNA"/>
</dbReference>
<dbReference type="RefSeq" id="WP_086593025.1">
    <property type="nucleotide sequence ID" value="NZ_MTSE01000002.1"/>
</dbReference>
<name>A0A243WIU9_9BACT</name>
<feature type="chain" id="PRO_5012037789" description="DUF4270 domain-containing protein" evidence="1">
    <location>
        <begin position="29"/>
        <end position="454"/>
    </location>
</feature>
<dbReference type="Proteomes" id="UP000194873">
    <property type="component" value="Unassembled WGS sequence"/>
</dbReference>
<evidence type="ECO:0008006" key="4">
    <source>
        <dbReference type="Google" id="ProtNLM"/>
    </source>
</evidence>
<proteinExistence type="predicted"/>
<keyword evidence="3" id="KW-1185">Reference proteome</keyword>
<feature type="signal peptide" evidence="1">
    <location>
        <begin position="1"/>
        <end position="28"/>
    </location>
</feature>
<comment type="caution">
    <text evidence="2">The sequence shown here is derived from an EMBL/GenBank/DDBJ whole genome shotgun (WGS) entry which is preliminary data.</text>
</comment>